<keyword evidence="4" id="KW-1185">Reference proteome</keyword>
<dbReference type="Proteomes" id="UP001601444">
    <property type="component" value="Unassembled WGS sequence"/>
</dbReference>
<dbReference type="Pfam" id="PF13443">
    <property type="entry name" value="HTH_26"/>
    <property type="match status" value="1"/>
</dbReference>
<accession>A0ABW6PQC9</accession>
<protein>
    <submittedName>
        <fullName evidence="3">Helix-turn-helix domain-containing protein</fullName>
    </submittedName>
</protein>
<organism evidence="3 4">
    <name type="scientific">Nocardia thailandica</name>
    <dbReference type="NCBI Taxonomy" id="257275"/>
    <lineage>
        <taxon>Bacteria</taxon>
        <taxon>Bacillati</taxon>
        <taxon>Actinomycetota</taxon>
        <taxon>Actinomycetes</taxon>
        <taxon>Mycobacteriales</taxon>
        <taxon>Nocardiaceae</taxon>
        <taxon>Nocardia</taxon>
    </lineage>
</organism>
<evidence type="ECO:0000256" key="1">
    <source>
        <dbReference type="SAM" id="MobiDB-lite"/>
    </source>
</evidence>
<gene>
    <name evidence="3" type="ORF">ACFYTF_17450</name>
</gene>
<dbReference type="EMBL" id="JBIAMX010000010">
    <property type="protein sequence ID" value="MFF0544616.1"/>
    <property type="molecule type" value="Genomic_DNA"/>
</dbReference>
<evidence type="ECO:0000259" key="2">
    <source>
        <dbReference type="Pfam" id="PF13443"/>
    </source>
</evidence>
<sequence length="111" mass="12589">MSSGKLDYTWHLRTLMAARGMFSTSDLRAPLAQRGVELSTSQVYRLVVERPERISIKTLVALMDILDCRMEELIEPVTSVRERRQRAAGGSDTGSVGDFRPKRARINRTDH</sequence>
<feature type="domain" description="HTH cro/C1-type" evidence="2">
    <location>
        <begin position="11"/>
        <end position="78"/>
    </location>
</feature>
<evidence type="ECO:0000313" key="4">
    <source>
        <dbReference type="Proteomes" id="UP001601444"/>
    </source>
</evidence>
<reference evidence="3 4" key="1">
    <citation type="submission" date="2024-10" db="EMBL/GenBank/DDBJ databases">
        <title>The Natural Products Discovery Center: Release of the First 8490 Sequenced Strains for Exploring Actinobacteria Biosynthetic Diversity.</title>
        <authorList>
            <person name="Kalkreuter E."/>
            <person name="Kautsar S.A."/>
            <person name="Yang D."/>
            <person name="Bader C.D."/>
            <person name="Teijaro C.N."/>
            <person name="Fluegel L."/>
            <person name="Davis C.M."/>
            <person name="Simpson J.R."/>
            <person name="Lauterbach L."/>
            <person name="Steele A.D."/>
            <person name="Gui C."/>
            <person name="Meng S."/>
            <person name="Li G."/>
            <person name="Viehrig K."/>
            <person name="Ye F."/>
            <person name="Su P."/>
            <person name="Kiefer A.F."/>
            <person name="Nichols A."/>
            <person name="Cepeda A.J."/>
            <person name="Yan W."/>
            <person name="Fan B."/>
            <person name="Jiang Y."/>
            <person name="Adhikari A."/>
            <person name="Zheng C.-J."/>
            <person name="Schuster L."/>
            <person name="Cowan T.M."/>
            <person name="Smanski M.J."/>
            <person name="Chevrette M.G."/>
            <person name="De Carvalho L.P.S."/>
            <person name="Shen B."/>
        </authorList>
    </citation>
    <scope>NUCLEOTIDE SEQUENCE [LARGE SCALE GENOMIC DNA]</scope>
    <source>
        <strain evidence="3 4">NPDC004045</strain>
    </source>
</reference>
<comment type="caution">
    <text evidence="3">The sequence shown here is derived from an EMBL/GenBank/DDBJ whole genome shotgun (WGS) entry which is preliminary data.</text>
</comment>
<proteinExistence type="predicted"/>
<feature type="compositionally biased region" description="Basic residues" evidence="1">
    <location>
        <begin position="102"/>
        <end position="111"/>
    </location>
</feature>
<dbReference type="InterPro" id="IPR001387">
    <property type="entry name" value="Cro/C1-type_HTH"/>
</dbReference>
<name>A0ABW6PQC9_9NOCA</name>
<dbReference type="RefSeq" id="WP_104362254.1">
    <property type="nucleotide sequence ID" value="NZ_JBIAMX010000010.1"/>
</dbReference>
<feature type="region of interest" description="Disordered" evidence="1">
    <location>
        <begin position="81"/>
        <end position="111"/>
    </location>
</feature>
<evidence type="ECO:0000313" key="3">
    <source>
        <dbReference type="EMBL" id="MFF0544616.1"/>
    </source>
</evidence>